<organism evidence="2">
    <name type="scientific">marine sediment metagenome</name>
    <dbReference type="NCBI Taxonomy" id="412755"/>
    <lineage>
        <taxon>unclassified sequences</taxon>
        <taxon>metagenomes</taxon>
        <taxon>ecological metagenomes</taxon>
    </lineage>
</organism>
<evidence type="ECO:0000313" key="2">
    <source>
        <dbReference type="EMBL" id="GAG48729.1"/>
    </source>
</evidence>
<accession>X0XZ27</accession>
<feature type="compositionally biased region" description="Basic and acidic residues" evidence="1">
    <location>
        <begin position="73"/>
        <end position="85"/>
    </location>
</feature>
<protein>
    <submittedName>
        <fullName evidence="2">Uncharacterized protein</fullName>
    </submittedName>
</protein>
<comment type="caution">
    <text evidence="2">The sequence shown here is derived from an EMBL/GenBank/DDBJ whole genome shotgun (WGS) entry which is preliminary data.</text>
</comment>
<gene>
    <name evidence="2" type="ORF">S01H1_82274</name>
</gene>
<dbReference type="AlphaFoldDB" id="X0XZ27"/>
<feature type="region of interest" description="Disordered" evidence="1">
    <location>
        <begin position="73"/>
        <end position="108"/>
    </location>
</feature>
<reference evidence="2" key="1">
    <citation type="journal article" date="2014" name="Front. Microbiol.">
        <title>High frequency of phylogenetically diverse reductive dehalogenase-homologous genes in deep subseafloor sedimentary metagenomes.</title>
        <authorList>
            <person name="Kawai M."/>
            <person name="Futagami T."/>
            <person name="Toyoda A."/>
            <person name="Takaki Y."/>
            <person name="Nishi S."/>
            <person name="Hori S."/>
            <person name="Arai W."/>
            <person name="Tsubouchi T."/>
            <person name="Morono Y."/>
            <person name="Uchiyama I."/>
            <person name="Ito T."/>
            <person name="Fujiyama A."/>
            <person name="Inagaki F."/>
            <person name="Takami H."/>
        </authorList>
    </citation>
    <scope>NUCLEOTIDE SEQUENCE</scope>
    <source>
        <strain evidence="2">Expedition CK06-06</strain>
    </source>
</reference>
<feature type="compositionally biased region" description="Acidic residues" evidence="1">
    <location>
        <begin position="97"/>
        <end position="108"/>
    </location>
</feature>
<dbReference type="EMBL" id="BARS01055760">
    <property type="protein sequence ID" value="GAG48729.1"/>
    <property type="molecule type" value="Genomic_DNA"/>
</dbReference>
<name>X0XZ27_9ZZZZ</name>
<sequence>MTDDIIEETKENIIEEIEEELTEEQKYWKRELTKDEELLIEKLMEKNPLCDYFYAETIVRCPPSIMQKIMEQKKEGKLPKMEEAKGGVLHNIKVEDPDSQEENEDLLN</sequence>
<proteinExistence type="predicted"/>
<evidence type="ECO:0000256" key="1">
    <source>
        <dbReference type="SAM" id="MobiDB-lite"/>
    </source>
</evidence>